<dbReference type="InterPro" id="IPR008984">
    <property type="entry name" value="SMAD_FHA_dom_sf"/>
</dbReference>
<feature type="transmembrane region" description="Helical" evidence="5">
    <location>
        <begin position="144"/>
        <end position="164"/>
    </location>
</feature>
<feature type="binding site" evidence="4">
    <location>
        <begin position="425"/>
        <end position="432"/>
    </location>
    <ligand>
        <name>ATP</name>
        <dbReference type="ChEBI" id="CHEBI:30616"/>
    </ligand>
</feature>
<dbReference type="InterPro" id="IPR050206">
    <property type="entry name" value="FtsK/SpoIIIE/SftA"/>
</dbReference>
<feature type="transmembrane region" description="Helical" evidence="5">
    <location>
        <begin position="170"/>
        <end position="191"/>
    </location>
</feature>
<keyword evidence="1" id="KW-0597">Phosphoprotein</keyword>
<proteinExistence type="predicted"/>
<dbReference type="SMART" id="SM00382">
    <property type="entry name" value="AAA"/>
    <property type="match status" value="3"/>
</dbReference>
<gene>
    <name evidence="8" type="primary">essC_3</name>
    <name evidence="8" type="ORF">NCTC11636_02588</name>
</gene>
<evidence type="ECO:0000256" key="1">
    <source>
        <dbReference type="ARBA" id="ARBA00022553"/>
    </source>
</evidence>
<dbReference type="OrthoDB" id="9807790at2"/>
<keyword evidence="3 4" id="KW-0067">ATP-binding</keyword>
<dbReference type="Pfam" id="PF00498">
    <property type="entry name" value="FHA"/>
    <property type="match status" value="1"/>
</dbReference>
<dbReference type="InterPro" id="IPR027417">
    <property type="entry name" value="P-loop_NTPase"/>
</dbReference>
<dbReference type="Gene3D" id="2.60.200.20">
    <property type="match status" value="1"/>
</dbReference>
<dbReference type="PANTHER" id="PTHR22683">
    <property type="entry name" value="SPORULATION PROTEIN RELATED"/>
    <property type="match status" value="1"/>
</dbReference>
<dbReference type="PROSITE" id="PS50901">
    <property type="entry name" value="FTSK"/>
    <property type="match status" value="1"/>
</dbReference>
<protein>
    <submittedName>
        <fullName evidence="8">DNA translocase FtsK</fullName>
    </submittedName>
</protein>
<keyword evidence="9" id="KW-1185">Reference proteome</keyword>
<dbReference type="Pfam" id="PF01580">
    <property type="entry name" value="FtsK_SpoIIIE"/>
    <property type="match status" value="1"/>
</dbReference>
<dbReference type="Gene3D" id="3.40.50.300">
    <property type="entry name" value="P-loop containing nucleotide triphosphate hydrolases"/>
    <property type="match status" value="3"/>
</dbReference>
<organism evidence="8 9">
    <name type="scientific">Actinomyces howellii</name>
    <dbReference type="NCBI Taxonomy" id="52771"/>
    <lineage>
        <taxon>Bacteria</taxon>
        <taxon>Bacillati</taxon>
        <taxon>Actinomycetota</taxon>
        <taxon>Actinomycetes</taxon>
        <taxon>Actinomycetales</taxon>
        <taxon>Actinomycetaceae</taxon>
        <taxon>Actinomyces</taxon>
    </lineage>
</organism>
<evidence type="ECO:0000256" key="5">
    <source>
        <dbReference type="SAM" id="Phobius"/>
    </source>
</evidence>
<keyword evidence="2 4" id="KW-0547">Nucleotide-binding</keyword>
<evidence type="ECO:0000256" key="2">
    <source>
        <dbReference type="ARBA" id="ARBA00022741"/>
    </source>
</evidence>
<feature type="domain" description="FHA" evidence="6">
    <location>
        <begin position="53"/>
        <end position="98"/>
    </location>
</feature>
<accession>A0A3S4RHA7</accession>
<name>A0A3S4RHA7_9ACTO</name>
<evidence type="ECO:0000313" key="9">
    <source>
        <dbReference type="Proteomes" id="UP000266895"/>
    </source>
</evidence>
<dbReference type="GO" id="GO:0003677">
    <property type="term" value="F:DNA binding"/>
    <property type="evidence" value="ECO:0007669"/>
    <property type="project" value="InterPro"/>
</dbReference>
<evidence type="ECO:0000313" key="8">
    <source>
        <dbReference type="EMBL" id="VEG30112.1"/>
    </source>
</evidence>
<dbReference type="SUPFAM" id="SSF49879">
    <property type="entry name" value="SMAD/FHA domain"/>
    <property type="match status" value="1"/>
</dbReference>
<dbReference type="AlphaFoldDB" id="A0A3S4RHA7"/>
<dbReference type="InterPro" id="IPR002543">
    <property type="entry name" value="FtsK_dom"/>
</dbReference>
<dbReference type="RefSeq" id="WP_126383714.1">
    <property type="nucleotide sequence ID" value="NZ_LR134350.1"/>
</dbReference>
<dbReference type="CDD" id="cd00060">
    <property type="entry name" value="FHA"/>
    <property type="match status" value="1"/>
</dbReference>
<evidence type="ECO:0000256" key="4">
    <source>
        <dbReference type="PROSITE-ProRule" id="PRU00289"/>
    </source>
</evidence>
<dbReference type="KEGG" id="ahw:NCTC11636_02588"/>
<dbReference type="Proteomes" id="UP000266895">
    <property type="component" value="Chromosome"/>
</dbReference>
<keyword evidence="5" id="KW-0472">Membrane</keyword>
<dbReference type="PANTHER" id="PTHR22683:SF1">
    <property type="entry name" value="TYPE VII SECRETION SYSTEM PROTEIN ESSC"/>
    <property type="match status" value="1"/>
</dbReference>
<feature type="domain" description="FtsK" evidence="7">
    <location>
        <begin position="407"/>
        <end position="592"/>
    </location>
</feature>
<evidence type="ECO:0000256" key="3">
    <source>
        <dbReference type="ARBA" id="ARBA00022840"/>
    </source>
</evidence>
<reference evidence="8 9" key="1">
    <citation type="submission" date="2018-12" db="EMBL/GenBank/DDBJ databases">
        <authorList>
            <consortium name="Pathogen Informatics"/>
        </authorList>
    </citation>
    <scope>NUCLEOTIDE SEQUENCE [LARGE SCALE GENOMIC DNA]</scope>
    <source>
        <strain evidence="8 9">NCTC11636</strain>
    </source>
</reference>
<dbReference type="EMBL" id="LR134350">
    <property type="protein sequence ID" value="VEG30112.1"/>
    <property type="molecule type" value="Genomic_DNA"/>
</dbReference>
<dbReference type="CDD" id="cd01127">
    <property type="entry name" value="TrwB_TraG_TraD_VirD4"/>
    <property type="match status" value="1"/>
</dbReference>
<dbReference type="SUPFAM" id="SSF52540">
    <property type="entry name" value="P-loop containing nucleoside triphosphate hydrolases"/>
    <property type="match status" value="3"/>
</dbReference>
<sequence length="1078" mass="111478">MTCAPVLPSPPAPSLMTLPPAAVAARGALSLPWHLAILDGPGAGLVVPLPVHGTVGRDEVLTDPYASRLHLEVDCLDDVVRVRDPGSANGTWVRSHGLWLRMRRMRELPAGSRLRIGSTVVELRRRPSCLAVPEPPSPAQGRRALVLPVLMVVVICVLAAVTVLTRSRGAAGTLLIAPMLLMALSRAAPALSGRGRRRRRRCAGWVGWLRRSPDPATMLMAVAVGADPAMSARRDEALRAWTGRRSRRRVLPLNAGDRVALTGPGAREALRWWTAQVIARGAARVTVSGARTGLEWGDEAHGGRAEIIATPQGLAPARARTVMTAGPGAPRTSGRWWPALVACAGLTGPSGEGDPAATGPPGRVVLEEVTGELDRDAVRRRWRSGDSADGGDGGSRGLPAVLGVGTLGQCTVDLVSDGPHALMAGTTGSGKSELLTSWLIQLAASVPPWRLSLVLVDYKGGATFGPLADLPHTAGVLTDLDPAATHRALSSLTAETRRRERLLAEHGAKDVGELPPHHAPARLVVAVDEFATLASEHPDVLDALVRVAAQGRSLGIHLVLATQRPSGAVSPAIRANTTVRVCLRVLDPADSRDVLGHDGAAHLDKAPGRVLIEGAAHPGSGGALQAPWCGTSAQLEGIVSEITHAARGGRAPWRPWAPELPSSATRSQARALVGTGPDRPATGIVLALTDLPEHQRLGTWSWDPREPLLVLGAPASGRTTTARSAALGALHSGTGVHLCLARRPEGALASGARGVGTVVGPEDPRRLARLWSLAASGALAGSLVVVDDVEAMTAAVDEALGPGEGTALLDALTRTARSTGTGLLLTAPLAAASARWSAPVRLRLVQGACQPAQASVAGLPRSVVTGRLPGRAVLLDGAQATGCQVLLPDPDERGAPGPSPLRLEPLPPVVAPLPGVWAVGGDAALPLDPPAAPVLVVGPAGSGRTTALRALRRVLSEAGADPLVVDDLDRAGPQEQARVEGELAQDRLVLAAATTDRVAGTFRGALASMRERGSVLLLWPGLGPAAQVAGFPVRAAVDPRAPTRPGHGVLIERGRTVVVQVAHDPACQEAQDATGDRP</sequence>
<evidence type="ECO:0000259" key="7">
    <source>
        <dbReference type="PROSITE" id="PS50901"/>
    </source>
</evidence>
<keyword evidence="5" id="KW-0812">Transmembrane</keyword>
<dbReference type="InterPro" id="IPR003593">
    <property type="entry name" value="AAA+_ATPase"/>
</dbReference>
<keyword evidence="5" id="KW-1133">Transmembrane helix</keyword>
<dbReference type="GO" id="GO:0005524">
    <property type="term" value="F:ATP binding"/>
    <property type="evidence" value="ECO:0007669"/>
    <property type="project" value="UniProtKB-UniRule"/>
</dbReference>
<dbReference type="InterPro" id="IPR000253">
    <property type="entry name" value="FHA_dom"/>
</dbReference>
<dbReference type="PROSITE" id="PS50006">
    <property type="entry name" value="FHA_DOMAIN"/>
    <property type="match status" value="1"/>
</dbReference>
<evidence type="ECO:0000259" key="6">
    <source>
        <dbReference type="PROSITE" id="PS50006"/>
    </source>
</evidence>